<feature type="domain" description="Reverse transcriptase" evidence="10">
    <location>
        <begin position="33"/>
        <end position="249"/>
    </location>
</feature>
<accession>A0A5L5FA34</accession>
<dbReference type="InterPro" id="IPR051083">
    <property type="entry name" value="GrpII_Intron_Splice-Mob/Def"/>
</dbReference>
<keyword evidence="3" id="KW-0548">Nucleotidyltransferase</keyword>
<dbReference type="GO" id="GO:0003964">
    <property type="term" value="F:RNA-directed DNA polymerase activity"/>
    <property type="evidence" value="ECO:0007669"/>
    <property type="project" value="UniProtKB-KW"/>
</dbReference>
<evidence type="ECO:0000256" key="9">
    <source>
        <dbReference type="ARBA" id="ARBA00048173"/>
    </source>
</evidence>
<protein>
    <recommendedName>
        <fullName evidence="1">RNA-directed DNA polymerase</fullName>
        <ecNumber evidence="1">2.7.7.49</ecNumber>
    </recommendedName>
</protein>
<dbReference type="InterPro" id="IPR043502">
    <property type="entry name" value="DNA/RNA_pol_sf"/>
</dbReference>
<dbReference type="GO" id="GO:0046872">
    <property type="term" value="F:metal ion binding"/>
    <property type="evidence" value="ECO:0007669"/>
    <property type="project" value="UniProtKB-KW"/>
</dbReference>
<keyword evidence="7" id="KW-0051">Antiviral defense</keyword>
<gene>
    <name evidence="11" type="ORF">CIC48_14370</name>
</gene>
<evidence type="ECO:0000256" key="5">
    <source>
        <dbReference type="ARBA" id="ARBA00022842"/>
    </source>
</evidence>
<evidence type="ECO:0000256" key="2">
    <source>
        <dbReference type="ARBA" id="ARBA00022679"/>
    </source>
</evidence>
<dbReference type="InterPro" id="IPR000477">
    <property type="entry name" value="RT_dom"/>
</dbReference>
<dbReference type="EMBL" id="AACJPM010000018">
    <property type="protein sequence ID" value="EAK8445501.1"/>
    <property type="molecule type" value="Genomic_DNA"/>
</dbReference>
<comment type="caution">
    <text evidence="11">The sequence shown here is derived from an EMBL/GenBank/DDBJ whole genome shotgun (WGS) entry which is preliminary data.</text>
</comment>
<evidence type="ECO:0000256" key="7">
    <source>
        <dbReference type="ARBA" id="ARBA00023118"/>
    </source>
</evidence>
<dbReference type="GO" id="GO:0051607">
    <property type="term" value="P:defense response to virus"/>
    <property type="evidence" value="ECO:0007669"/>
    <property type="project" value="UniProtKB-KW"/>
</dbReference>
<sequence>MKTLKNIENRTDLADYLNIPIKRLTYILYIKRTENLYYSFEIPKKSGGVRNIDAPKSELKALQKKLATSLTKYQEILQKSKRKAPNISHGFEKGKSIISNAKIHRNKKIVYNLDLEDFFESFHFGRVRGFFEKNKDFELSTEVATIIAQLSCFNGALPQGAPSSPIITNFICKIMDMRILKLAKNYKLDYTRYADDLTFSTNDKKFINQIDCFLHKLTKEIEKAGFKLNKNKTNLTFKDSRQLVTGLVVNKKINVNRRYYKETRAMANRLYKTGEFQIDDKNGTLNQLEGRFSFINQVQKYNNVMDSSKHDFYNLNSFEKQYQAFLFYKYFHANNKPLIVTEGKTDIKYIKAALKTYHLEFPNLIEKKEDGEFDFRVAFLKRTNRLAHFLNIKKDGADTMKNICKYFFDIKNSNVPNYLKTFKILTKQIASNPTILIFDNEISNSDKPVSKIIKEIKPKEDSRVILTEKSYLNLEGSLYLLMNPLVKNKKECEIEDLFDEATLNHKINGKKFSREKNIDLNKYYGKERFSNFIYNEYREIDFPNFKPMLENLDFIIENYKNEK</sequence>
<dbReference type="CDD" id="cd03487">
    <property type="entry name" value="RT_Bac_retron_II"/>
    <property type="match status" value="1"/>
</dbReference>
<dbReference type="GO" id="GO:0003723">
    <property type="term" value="F:RNA binding"/>
    <property type="evidence" value="ECO:0007669"/>
    <property type="project" value="InterPro"/>
</dbReference>
<dbReference type="PRINTS" id="PR00866">
    <property type="entry name" value="RNADNAPOLMS"/>
</dbReference>
<dbReference type="EC" id="2.7.7.49" evidence="1"/>
<evidence type="ECO:0000256" key="3">
    <source>
        <dbReference type="ARBA" id="ARBA00022695"/>
    </source>
</evidence>
<keyword evidence="4" id="KW-0479">Metal-binding</keyword>
<comment type="similarity">
    <text evidence="8">Belongs to the bacterial reverse transcriptase family.</text>
</comment>
<dbReference type="InterPro" id="IPR053543">
    <property type="entry name" value="Bacterial_RT"/>
</dbReference>
<dbReference type="InterPro" id="IPR000123">
    <property type="entry name" value="Reverse_transcriptase_msDNA"/>
</dbReference>
<evidence type="ECO:0000313" key="11">
    <source>
        <dbReference type="EMBL" id="EAK8445501.1"/>
    </source>
</evidence>
<evidence type="ECO:0000256" key="6">
    <source>
        <dbReference type="ARBA" id="ARBA00022918"/>
    </source>
</evidence>
<organism evidence="11">
    <name type="scientific">Listeria monocytogenes</name>
    <dbReference type="NCBI Taxonomy" id="1639"/>
    <lineage>
        <taxon>Bacteria</taxon>
        <taxon>Bacillati</taxon>
        <taxon>Bacillota</taxon>
        <taxon>Bacilli</taxon>
        <taxon>Bacillales</taxon>
        <taxon>Listeriaceae</taxon>
        <taxon>Listeria</taxon>
    </lineage>
</organism>
<name>A0A5L5FA34_LISMN</name>
<dbReference type="PANTHER" id="PTHR34047">
    <property type="entry name" value="NUCLEAR INTRON MATURASE 1, MITOCHONDRIAL-RELATED"/>
    <property type="match status" value="1"/>
</dbReference>
<dbReference type="SUPFAM" id="SSF56672">
    <property type="entry name" value="DNA/RNA polymerases"/>
    <property type="match status" value="1"/>
</dbReference>
<keyword evidence="2" id="KW-0808">Transferase</keyword>
<keyword evidence="6 11" id="KW-0695">RNA-directed DNA polymerase</keyword>
<keyword evidence="5" id="KW-0460">Magnesium</keyword>
<proteinExistence type="inferred from homology"/>
<dbReference type="AlphaFoldDB" id="A0A5L5FA34"/>
<dbReference type="PANTHER" id="PTHR34047:SF7">
    <property type="entry name" value="RNA-DIRECTED DNA POLYMERASE"/>
    <property type="match status" value="1"/>
</dbReference>
<evidence type="ECO:0000259" key="10">
    <source>
        <dbReference type="PROSITE" id="PS50878"/>
    </source>
</evidence>
<dbReference type="PROSITE" id="PS50878">
    <property type="entry name" value="RT_POL"/>
    <property type="match status" value="1"/>
</dbReference>
<evidence type="ECO:0000256" key="1">
    <source>
        <dbReference type="ARBA" id="ARBA00012493"/>
    </source>
</evidence>
<dbReference type="Pfam" id="PF00078">
    <property type="entry name" value="RVT_1"/>
    <property type="match status" value="1"/>
</dbReference>
<dbReference type="NCBIfam" id="NF038237">
    <property type="entry name" value="retron_Ec67_fus"/>
    <property type="match status" value="1"/>
</dbReference>
<comment type="catalytic activity">
    <reaction evidence="9">
        <text>DNA(n) + a 2'-deoxyribonucleoside 5'-triphosphate = DNA(n+1) + diphosphate</text>
        <dbReference type="Rhea" id="RHEA:22508"/>
        <dbReference type="Rhea" id="RHEA-COMP:17339"/>
        <dbReference type="Rhea" id="RHEA-COMP:17340"/>
        <dbReference type="ChEBI" id="CHEBI:33019"/>
        <dbReference type="ChEBI" id="CHEBI:61560"/>
        <dbReference type="ChEBI" id="CHEBI:173112"/>
        <dbReference type="EC" id="2.7.7.49"/>
    </reaction>
</comment>
<reference evidence="11" key="1">
    <citation type="submission" date="2018-06" db="EMBL/GenBank/DDBJ databases">
        <authorList>
            <consortium name="PulseNet: The National Subtyping Network for Foodborne Disease Surveillance"/>
            <person name="Tarr C.L."/>
            <person name="Trees E."/>
            <person name="Katz L.S."/>
            <person name="Carleton-Romer H.A."/>
            <person name="Stroika S."/>
            <person name="Kucerova Z."/>
            <person name="Roache K.F."/>
            <person name="Sabol A.L."/>
            <person name="Besser J."/>
            <person name="Gerner-Smidt P."/>
        </authorList>
    </citation>
    <scope>NUCLEOTIDE SEQUENCE</scope>
    <source>
        <strain evidence="11">PNUSAL003200</strain>
    </source>
</reference>
<evidence type="ECO:0000256" key="8">
    <source>
        <dbReference type="ARBA" id="ARBA00034120"/>
    </source>
</evidence>
<evidence type="ECO:0000256" key="4">
    <source>
        <dbReference type="ARBA" id="ARBA00022723"/>
    </source>
</evidence>